<dbReference type="RefSeq" id="XP_036366316.1">
    <property type="nucleotide sequence ID" value="XM_036510423.1"/>
</dbReference>
<reference evidence="3" key="1">
    <citation type="submission" date="2025-08" db="UniProtKB">
        <authorList>
            <consortium name="RefSeq"/>
        </authorList>
    </citation>
    <scope>IDENTIFICATION</scope>
</reference>
<proteinExistence type="predicted"/>
<feature type="compositionally biased region" description="Basic and acidic residues" evidence="1">
    <location>
        <begin position="143"/>
        <end position="165"/>
    </location>
</feature>
<feature type="compositionally biased region" description="Polar residues" evidence="1">
    <location>
        <begin position="339"/>
        <end position="368"/>
    </location>
</feature>
<feature type="compositionally biased region" description="Polar residues" evidence="1">
    <location>
        <begin position="97"/>
        <end position="122"/>
    </location>
</feature>
<gene>
    <name evidence="3" type="primary">LOC115220713</name>
</gene>
<dbReference type="KEGG" id="osn:115220713"/>
<evidence type="ECO:0000313" key="2">
    <source>
        <dbReference type="Proteomes" id="UP000515154"/>
    </source>
</evidence>
<protein>
    <submittedName>
        <fullName evidence="3">Clumping factor A-like isoform X1</fullName>
    </submittedName>
</protein>
<keyword evidence="2" id="KW-1185">Reference proteome</keyword>
<sequence>MEKDAQRPKKKGPKFRKKEKKKPTDGKTLAERIISQRAAQGNGDDSDYGTTERNDNQVQGGKNSENRDDLSPSKSVDISHLTGNEKRSPTPEPTLGENHSGSGTDQNGQQTQSTNDGTGTSDKPQETAKKPPSSTSDSPPPPHAKDDANESEEVKDSKQKNHQEGSRPGSASSARSQSVNNSKDSDKATAASDERSQEKHSTNSSDNLQVNEQEQQQQQGSRSPESSPTSTGKADEEVVADDDDAGNSQTDTKSKTSVQNSTNRQNNGAEDSIDASINVKDGDSSTDSDELRLTAGSSSAEVNANSENDDSSLQDSGKTETSRTNSAEKDASAHIELGSDNSETPTNQNVDASIHASTENNPEVPSGSSDGGLAESPSSTQPKSEESTEGKTPAESNDPKLENSSEDKIDQPSENSAAVKNGELPRSNTFVKGSGGDSPSENDPVAKFVKKDLDKMDSIEIDACMKTLEEMVDQSLQSLVSGDKEEPKVLPINEELKKKVLSEDFQKKIDSFLADL</sequence>
<feature type="compositionally biased region" description="Polar residues" evidence="1">
    <location>
        <begin position="202"/>
        <end position="211"/>
    </location>
</feature>
<feature type="compositionally biased region" description="Low complexity" evidence="1">
    <location>
        <begin position="166"/>
        <end position="182"/>
    </location>
</feature>
<feature type="compositionally biased region" description="Basic and acidic residues" evidence="1">
    <location>
        <begin position="397"/>
        <end position="411"/>
    </location>
</feature>
<feature type="compositionally biased region" description="Polar residues" evidence="1">
    <location>
        <begin position="246"/>
        <end position="269"/>
    </location>
</feature>
<evidence type="ECO:0000313" key="3">
    <source>
        <dbReference type="RefSeq" id="XP_036366316.1"/>
    </source>
</evidence>
<accession>A0A7E6FEX5</accession>
<organism evidence="2 3">
    <name type="scientific">Octopus sinensis</name>
    <name type="common">East Asian common octopus</name>
    <dbReference type="NCBI Taxonomy" id="2607531"/>
    <lineage>
        <taxon>Eukaryota</taxon>
        <taxon>Metazoa</taxon>
        <taxon>Spiralia</taxon>
        <taxon>Lophotrochozoa</taxon>
        <taxon>Mollusca</taxon>
        <taxon>Cephalopoda</taxon>
        <taxon>Coleoidea</taxon>
        <taxon>Octopodiformes</taxon>
        <taxon>Octopoda</taxon>
        <taxon>Incirrata</taxon>
        <taxon>Octopodidae</taxon>
        <taxon>Octopus</taxon>
    </lineage>
</organism>
<dbReference type="Proteomes" id="UP000515154">
    <property type="component" value="Linkage group LG17"/>
</dbReference>
<feature type="compositionally biased region" description="Basic and acidic residues" evidence="1">
    <location>
        <begin position="317"/>
        <end position="333"/>
    </location>
</feature>
<name>A0A7E6FEX5_9MOLL</name>
<feature type="compositionally biased region" description="Low complexity" evidence="1">
    <location>
        <begin position="297"/>
        <end position="306"/>
    </location>
</feature>
<feature type="compositionally biased region" description="Polar residues" evidence="1">
    <location>
        <begin position="220"/>
        <end position="232"/>
    </location>
</feature>
<feature type="compositionally biased region" description="Basic residues" evidence="1">
    <location>
        <begin position="8"/>
        <end position="21"/>
    </location>
</feature>
<feature type="region of interest" description="Disordered" evidence="1">
    <location>
        <begin position="1"/>
        <end position="445"/>
    </location>
</feature>
<evidence type="ECO:0000256" key="1">
    <source>
        <dbReference type="SAM" id="MobiDB-lite"/>
    </source>
</evidence>
<feature type="compositionally biased region" description="Polar residues" evidence="1">
    <location>
        <begin position="426"/>
        <end position="441"/>
    </location>
</feature>
<feature type="compositionally biased region" description="Basic and acidic residues" evidence="1">
    <location>
        <begin position="183"/>
        <end position="201"/>
    </location>
</feature>
<dbReference type="AlphaFoldDB" id="A0A7E6FEX5"/>